<dbReference type="PROSITE" id="PS00062">
    <property type="entry name" value="ALDOKETO_REDUCTASE_2"/>
    <property type="match status" value="1"/>
</dbReference>
<dbReference type="InterPro" id="IPR018170">
    <property type="entry name" value="Aldo/ket_reductase_CS"/>
</dbReference>
<gene>
    <name evidence="2" type="ORF">FB459_2344</name>
</gene>
<keyword evidence="3" id="KW-1185">Reference proteome</keyword>
<dbReference type="OrthoDB" id="9768793at2"/>
<dbReference type="InterPro" id="IPR050523">
    <property type="entry name" value="AKR_Detox_Biosynth"/>
</dbReference>
<evidence type="ECO:0000313" key="3">
    <source>
        <dbReference type="Proteomes" id="UP000320806"/>
    </source>
</evidence>
<comment type="caution">
    <text evidence="2">The sequence shown here is derived from an EMBL/GenBank/DDBJ whole genome shotgun (WGS) entry which is preliminary data.</text>
</comment>
<proteinExistence type="predicted"/>
<dbReference type="InterPro" id="IPR023210">
    <property type="entry name" value="NADP_OxRdtase_dom"/>
</dbReference>
<dbReference type="Pfam" id="PF00248">
    <property type="entry name" value="Aldo_ket_red"/>
    <property type="match status" value="1"/>
</dbReference>
<reference evidence="2 3" key="1">
    <citation type="submission" date="2019-06" db="EMBL/GenBank/DDBJ databases">
        <title>Sequencing the genomes of 1000 actinobacteria strains.</title>
        <authorList>
            <person name="Klenk H.-P."/>
        </authorList>
    </citation>
    <scope>NUCLEOTIDE SEQUENCE [LARGE SCALE GENOMIC DNA]</scope>
    <source>
        <strain evidence="2 3">DSM 19828</strain>
    </source>
</reference>
<dbReference type="EMBL" id="VFMO01000001">
    <property type="protein sequence ID" value="TQJ14835.1"/>
    <property type="molecule type" value="Genomic_DNA"/>
</dbReference>
<protein>
    <submittedName>
        <fullName evidence="2">Aryl-alcohol dehydrogenase-like predicted oxidoreductase</fullName>
    </submittedName>
</protein>
<dbReference type="Proteomes" id="UP000320806">
    <property type="component" value="Unassembled WGS sequence"/>
</dbReference>
<feature type="domain" description="NADP-dependent oxidoreductase" evidence="1">
    <location>
        <begin position="16"/>
        <end position="295"/>
    </location>
</feature>
<accession>A0A542EHN4</accession>
<name>A0A542EHN4_9MICO</name>
<evidence type="ECO:0000313" key="2">
    <source>
        <dbReference type="EMBL" id="TQJ14835.1"/>
    </source>
</evidence>
<dbReference type="PANTHER" id="PTHR43364:SF18">
    <property type="entry name" value="OXIDOREDUCTASE"/>
    <property type="match status" value="1"/>
</dbReference>
<sequence length="312" mass="33003">MLSRSLGRSGLTVSTLTLGTMNWGTQVDEDDARLLLEDYLDAGGTTIDTAYGYADGGSETIIGSLIEGLHREDLVLVGKAGISRRTGQRVVDTSRRALLTQLDASLTRLGTEHLDLWLVHSWSDEVPWQETLGALECAVTSGKARYVGVSNYSGWQSAIVAGEAQRLRIPLVANQVQYSLLDRSAEAEILPAADALGLGVMAWSPLAGGVLTGKYRGGVPAESRASSGDHPRWAAQMLGAADGPVMKAVATAADGLGVSQTEVALAWLRERPGLSSCVVGARKQTQLRAALASQRLDIAPAIRQALDEVSAR</sequence>
<dbReference type="InterPro" id="IPR036812">
    <property type="entry name" value="NAD(P)_OxRdtase_dom_sf"/>
</dbReference>
<dbReference type="AlphaFoldDB" id="A0A542EHN4"/>
<dbReference type="Gene3D" id="3.20.20.100">
    <property type="entry name" value="NADP-dependent oxidoreductase domain"/>
    <property type="match status" value="1"/>
</dbReference>
<dbReference type="RefSeq" id="WP_141928581.1">
    <property type="nucleotide sequence ID" value="NZ_BAABCI010000027.1"/>
</dbReference>
<evidence type="ECO:0000259" key="1">
    <source>
        <dbReference type="Pfam" id="PF00248"/>
    </source>
</evidence>
<dbReference type="GO" id="GO:0005829">
    <property type="term" value="C:cytosol"/>
    <property type="evidence" value="ECO:0007669"/>
    <property type="project" value="TreeGrafter"/>
</dbReference>
<dbReference type="SUPFAM" id="SSF51430">
    <property type="entry name" value="NAD(P)-linked oxidoreductase"/>
    <property type="match status" value="1"/>
</dbReference>
<dbReference type="GO" id="GO:0016491">
    <property type="term" value="F:oxidoreductase activity"/>
    <property type="evidence" value="ECO:0007669"/>
    <property type="project" value="InterPro"/>
</dbReference>
<dbReference type="PANTHER" id="PTHR43364">
    <property type="entry name" value="NADH-SPECIFIC METHYLGLYOXAL REDUCTASE-RELATED"/>
    <property type="match status" value="1"/>
</dbReference>
<organism evidence="2 3">
    <name type="scientific">Yimella lutea</name>
    <dbReference type="NCBI Taxonomy" id="587872"/>
    <lineage>
        <taxon>Bacteria</taxon>
        <taxon>Bacillati</taxon>
        <taxon>Actinomycetota</taxon>
        <taxon>Actinomycetes</taxon>
        <taxon>Micrococcales</taxon>
        <taxon>Dermacoccaceae</taxon>
        <taxon>Yimella</taxon>
    </lineage>
</organism>